<evidence type="ECO:0000256" key="1">
    <source>
        <dbReference type="PROSITE-ProRule" id="PRU00047"/>
    </source>
</evidence>
<evidence type="ECO:0000259" key="3">
    <source>
        <dbReference type="PROSITE" id="PS50158"/>
    </source>
</evidence>
<name>A0A3L6T337_PANMI</name>
<dbReference type="AlphaFoldDB" id="A0A3L6T337"/>
<feature type="compositionally biased region" description="Low complexity" evidence="2">
    <location>
        <begin position="75"/>
        <end position="86"/>
    </location>
</feature>
<dbReference type="SUPFAM" id="SSF57756">
    <property type="entry name" value="Retrovirus zinc finger-like domains"/>
    <property type="match status" value="1"/>
</dbReference>
<keyword evidence="1" id="KW-0862">Zinc</keyword>
<gene>
    <name evidence="4" type="ORF">C2845_PM05G21630</name>
</gene>
<keyword evidence="1" id="KW-0479">Metal-binding</keyword>
<evidence type="ECO:0000313" key="4">
    <source>
        <dbReference type="EMBL" id="RLN30018.1"/>
    </source>
</evidence>
<dbReference type="Gene3D" id="4.10.60.10">
    <property type="entry name" value="Zinc finger, CCHC-type"/>
    <property type="match status" value="1"/>
</dbReference>
<feature type="compositionally biased region" description="Low complexity" evidence="2">
    <location>
        <begin position="25"/>
        <end position="67"/>
    </location>
</feature>
<dbReference type="GO" id="GO:0008270">
    <property type="term" value="F:zinc ion binding"/>
    <property type="evidence" value="ECO:0007669"/>
    <property type="project" value="UniProtKB-KW"/>
</dbReference>
<protein>
    <submittedName>
        <fullName evidence="4">Retrotransposon protein</fullName>
    </submittedName>
</protein>
<dbReference type="EMBL" id="PQIB02000003">
    <property type="protein sequence ID" value="RLN30018.1"/>
    <property type="molecule type" value="Genomic_DNA"/>
</dbReference>
<keyword evidence="1" id="KW-0863">Zinc-finger</keyword>
<feature type="region of interest" description="Disordered" evidence="2">
    <location>
        <begin position="1"/>
        <end position="89"/>
    </location>
</feature>
<feature type="domain" description="CCHC-type" evidence="3">
    <location>
        <begin position="89"/>
        <end position="104"/>
    </location>
</feature>
<reference evidence="5" key="1">
    <citation type="journal article" date="2019" name="Nat. Commun.">
        <title>The genome of broomcorn millet.</title>
        <authorList>
            <person name="Zou C."/>
            <person name="Miki D."/>
            <person name="Li D."/>
            <person name="Tang Q."/>
            <person name="Xiao L."/>
            <person name="Rajput S."/>
            <person name="Deng P."/>
            <person name="Jia W."/>
            <person name="Huang R."/>
            <person name="Zhang M."/>
            <person name="Sun Y."/>
            <person name="Hu J."/>
            <person name="Fu X."/>
            <person name="Schnable P.S."/>
            <person name="Li F."/>
            <person name="Zhang H."/>
            <person name="Feng B."/>
            <person name="Zhu X."/>
            <person name="Liu R."/>
            <person name="Schnable J.C."/>
            <person name="Zhu J.-K."/>
            <person name="Zhang H."/>
        </authorList>
    </citation>
    <scope>NUCLEOTIDE SEQUENCE [LARGE SCALE GENOMIC DNA]</scope>
</reference>
<dbReference type="GO" id="GO:0003676">
    <property type="term" value="F:nucleic acid binding"/>
    <property type="evidence" value="ECO:0007669"/>
    <property type="project" value="InterPro"/>
</dbReference>
<dbReference type="InterPro" id="IPR036875">
    <property type="entry name" value="Znf_CCHC_sf"/>
</dbReference>
<dbReference type="OrthoDB" id="779668at2759"/>
<evidence type="ECO:0000313" key="5">
    <source>
        <dbReference type="Proteomes" id="UP000275267"/>
    </source>
</evidence>
<dbReference type="PROSITE" id="PS50158">
    <property type="entry name" value="ZF_CCHC"/>
    <property type="match status" value="1"/>
</dbReference>
<sequence length="167" mass="17651">MLAEKELHGRALQKNKGKFSTSFVPRPTTTMGSTMTPSSRSTPPATTCSTSSTPPTATAAPSSSPSAVDKGKNLGSSSGTSTGHSGLQCHKCQGWGHVQRNCPNQWAYIATADGVYVSTSDVEDDSNHDANKEDEDGDAFGSQVTATYRSIIVKRVLSTQVEKPDKQ</sequence>
<evidence type="ECO:0000256" key="2">
    <source>
        <dbReference type="SAM" id="MobiDB-lite"/>
    </source>
</evidence>
<accession>A0A3L6T337</accession>
<dbReference type="InterPro" id="IPR001878">
    <property type="entry name" value="Znf_CCHC"/>
</dbReference>
<feature type="region of interest" description="Disordered" evidence="2">
    <location>
        <begin position="120"/>
        <end position="143"/>
    </location>
</feature>
<dbReference type="Proteomes" id="UP000275267">
    <property type="component" value="Unassembled WGS sequence"/>
</dbReference>
<comment type="caution">
    <text evidence="4">The sequence shown here is derived from an EMBL/GenBank/DDBJ whole genome shotgun (WGS) entry which is preliminary data.</text>
</comment>
<proteinExistence type="predicted"/>
<keyword evidence="5" id="KW-1185">Reference proteome</keyword>
<organism evidence="4 5">
    <name type="scientific">Panicum miliaceum</name>
    <name type="common">Proso millet</name>
    <name type="synonym">Broomcorn millet</name>
    <dbReference type="NCBI Taxonomy" id="4540"/>
    <lineage>
        <taxon>Eukaryota</taxon>
        <taxon>Viridiplantae</taxon>
        <taxon>Streptophyta</taxon>
        <taxon>Embryophyta</taxon>
        <taxon>Tracheophyta</taxon>
        <taxon>Spermatophyta</taxon>
        <taxon>Magnoliopsida</taxon>
        <taxon>Liliopsida</taxon>
        <taxon>Poales</taxon>
        <taxon>Poaceae</taxon>
        <taxon>PACMAD clade</taxon>
        <taxon>Panicoideae</taxon>
        <taxon>Panicodae</taxon>
        <taxon>Paniceae</taxon>
        <taxon>Panicinae</taxon>
        <taxon>Panicum</taxon>
        <taxon>Panicum sect. Panicum</taxon>
    </lineage>
</organism>